<dbReference type="AlphaFoldDB" id="A0AAF0PZ39"/>
<evidence type="ECO:0000313" key="2">
    <source>
        <dbReference type="EMBL" id="WMV13754.1"/>
    </source>
</evidence>
<organism evidence="2 3">
    <name type="scientific">Solanum verrucosum</name>
    <dbReference type="NCBI Taxonomy" id="315347"/>
    <lineage>
        <taxon>Eukaryota</taxon>
        <taxon>Viridiplantae</taxon>
        <taxon>Streptophyta</taxon>
        <taxon>Embryophyta</taxon>
        <taxon>Tracheophyta</taxon>
        <taxon>Spermatophyta</taxon>
        <taxon>Magnoliopsida</taxon>
        <taxon>eudicotyledons</taxon>
        <taxon>Gunneridae</taxon>
        <taxon>Pentapetalae</taxon>
        <taxon>asterids</taxon>
        <taxon>lamiids</taxon>
        <taxon>Solanales</taxon>
        <taxon>Solanaceae</taxon>
        <taxon>Solanoideae</taxon>
        <taxon>Solaneae</taxon>
        <taxon>Solanum</taxon>
    </lineage>
</organism>
<name>A0AAF0PZ39_SOLVR</name>
<reference evidence="2" key="1">
    <citation type="submission" date="2023-08" db="EMBL/GenBank/DDBJ databases">
        <title>A de novo genome assembly of Solanum verrucosum Schlechtendal, a Mexican diploid species geographically isolated from the other diploid A-genome species in potato relatives.</title>
        <authorList>
            <person name="Hosaka K."/>
        </authorList>
    </citation>
    <scope>NUCLEOTIDE SEQUENCE</scope>
    <source>
        <tissue evidence="2">Young leaves</tissue>
    </source>
</reference>
<keyword evidence="3" id="KW-1185">Reference proteome</keyword>
<dbReference type="EMBL" id="CP133613">
    <property type="protein sequence ID" value="WMV13754.1"/>
    <property type="molecule type" value="Genomic_DNA"/>
</dbReference>
<keyword evidence="1" id="KW-1133">Transmembrane helix</keyword>
<evidence type="ECO:0000256" key="1">
    <source>
        <dbReference type="SAM" id="Phobius"/>
    </source>
</evidence>
<feature type="transmembrane region" description="Helical" evidence="1">
    <location>
        <begin position="73"/>
        <end position="90"/>
    </location>
</feature>
<dbReference type="Proteomes" id="UP001234989">
    <property type="component" value="Chromosome 2"/>
</dbReference>
<keyword evidence="1" id="KW-0812">Transmembrane</keyword>
<gene>
    <name evidence="2" type="ORF">MTR67_007139</name>
</gene>
<evidence type="ECO:0000313" key="3">
    <source>
        <dbReference type="Proteomes" id="UP001234989"/>
    </source>
</evidence>
<keyword evidence="1" id="KW-0472">Membrane</keyword>
<protein>
    <submittedName>
        <fullName evidence="2">Uncharacterized protein</fullName>
    </submittedName>
</protein>
<proteinExistence type="predicted"/>
<sequence>MNSFLQVPKTLSKLERKIPKSTILLWKIKINVRLLKINNKFSTYRLQKIVLADHSARLVEIADYLGDSPFGVVLRHLALAFSIVVLCIVGRHSTASRIYSVKHRLHLSSPF</sequence>
<accession>A0AAF0PZ39</accession>